<feature type="region of interest" description="Disordered" evidence="1">
    <location>
        <begin position="112"/>
        <end position="134"/>
    </location>
</feature>
<proteinExistence type="predicted"/>
<accession>A0A6J5TJ14</accession>
<dbReference type="EMBL" id="CAEKDK010000001">
    <property type="protein sequence ID" value="CAB4263754.1"/>
    <property type="molecule type" value="Genomic_DNA"/>
</dbReference>
<protein>
    <submittedName>
        <fullName evidence="2">Uncharacterized protein</fullName>
    </submittedName>
</protein>
<evidence type="ECO:0000313" key="3">
    <source>
        <dbReference type="Proteomes" id="UP000507222"/>
    </source>
</evidence>
<name>A0A6J5TJ14_PRUAR</name>
<organism evidence="2 3">
    <name type="scientific">Prunus armeniaca</name>
    <name type="common">Apricot</name>
    <name type="synonym">Armeniaca vulgaris</name>
    <dbReference type="NCBI Taxonomy" id="36596"/>
    <lineage>
        <taxon>Eukaryota</taxon>
        <taxon>Viridiplantae</taxon>
        <taxon>Streptophyta</taxon>
        <taxon>Embryophyta</taxon>
        <taxon>Tracheophyta</taxon>
        <taxon>Spermatophyta</taxon>
        <taxon>Magnoliopsida</taxon>
        <taxon>eudicotyledons</taxon>
        <taxon>Gunneridae</taxon>
        <taxon>Pentapetalae</taxon>
        <taxon>rosids</taxon>
        <taxon>fabids</taxon>
        <taxon>Rosales</taxon>
        <taxon>Rosaceae</taxon>
        <taxon>Amygdaloideae</taxon>
        <taxon>Amygdaleae</taxon>
        <taxon>Prunus</taxon>
    </lineage>
</organism>
<evidence type="ECO:0000256" key="1">
    <source>
        <dbReference type="SAM" id="MobiDB-lite"/>
    </source>
</evidence>
<evidence type="ECO:0000313" key="2">
    <source>
        <dbReference type="EMBL" id="CAB4263754.1"/>
    </source>
</evidence>
<sequence>MGSTSLELLCSKFSPNLQTLQKINKNHLTVYSHRPCRTARPMEKNEGPRNIKGILPVLLMNNNTKGELGDTLADAVCTHGSLPMISNATAEDSKFPNAKSYADLKRDSENQQLWTLTKGPKAQPLEAHDKYTAQ</sequence>
<dbReference type="Proteomes" id="UP000507222">
    <property type="component" value="Unassembled WGS sequence"/>
</dbReference>
<reference evidence="2 3" key="1">
    <citation type="submission" date="2020-05" db="EMBL/GenBank/DDBJ databases">
        <authorList>
            <person name="Campoy J."/>
            <person name="Schneeberger K."/>
            <person name="Spophaly S."/>
        </authorList>
    </citation>
    <scope>NUCLEOTIDE SEQUENCE [LARGE SCALE GENOMIC DNA]</scope>
    <source>
        <strain evidence="2">PruArmRojPasFocal</strain>
    </source>
</reference>
<dbReference type="AlphaFoldDB" id="A0A6J5TJ14"/>
<gene>
    <name evidence="2" type="ORF">CURHAP_LOCUS4715</name>
</gene>